<feature type="domain" description="Rhodanese" evidence="2">
    <location>
        <begin position="60"/>
        <end position="158"/>
    </location>
</feature>
<evidence type="ECO:0000313" key="4">
    <source>
        <dbReference type="Proteomes" id="UP000265140"/>
    </source>
</evidence>
<proteinExistence type="predicted"/>
<reference evidence="3" key="4">
    <citation type="submission" date="2025-09" db="UniProtKB">
        <authorList>
            <consortium name="Ensembl"/>
        </authorList>
    </citation>
    <scope>IDENTIFICATION</scope>
</reference>
<sequence length="160" mass="17730">MVLVAYALWLLALPLVVVTTETHCSGAPDPLCNAKPGAKYKEPPTTDSEVSYKELKELLSSGSVQLFDVRNPDEFKAGHIPDSTNVPLGELQEALELSPDQFRQRYGVRVPDKEDGDIVVYCQRGRRSATALDIMWALGFSRARHYPGGYSAWVQHEEGP</sequence>
<dbReference type="PROSITE" id="PS50206">
    <property type="entry name" value="RHODANESE_3"/>
    <property type="match status" value="1"/>
</dbReference>
<dbReference type="InterPro" id="IPR036873">
    <property type="entry name" value="Rhodanese-like_dom_sf"/>
</dbReference>
<keyword evidence="1" id="KW-0732">Signal</keyword>
<dbReference type="AlphaFoldDB" id="A0A3P8Z1W0"/>
<dbReference type="GeneTree" id="ENSGT00940000165845"/>
<dbReference type="OMA" id="ALDIMWA"/>
<dbReference type="SUPFAM" id="SSF52821">
    <property type="entry name" value="Rhodanese/Cell cycle control phosphatase"/>
    <property type="match status" value="1"/>
</dbReference>
<dbReference type="Pfam" id="PF00581">
    <property type="entry name" value="Rhodanese"/>
    <property type="match status" value="1"/>
</dbReference>
<dbReference type="Ensembl" id="ENSELUT00000042267.3">
    <property type="protein sequence ID" value="ENSELUP00000022433.2"/>
    <property type="gene ID" value="ENSELUG00000021414.3"/>
</dbReference>
<dbReference type="SMART" id="SM00450">
    <property type="entry name" value="RHOD"/>
    <property type="match status" value="1"/>
</dbReference>
<reference evidence="4" key="1">
    <citation type="journal article" date="2014" name="PLoS ONE">
        <title>The genome and linkage map of the northern pike (Esox lucius): conserved synteny revealed between the salmonid sister group and the Neoteleostei.</title>
        <authorList>
            <person name="Rondeau E.B."/>
            <person name="Minkley D.R."/>
            <person name="Leong J.S."/>
            <person name="Messmer A.M."/>
            <person name="Jantzen J.R."/>
            <person name="von Schalburg K.R."/>
            <person name="Lemon C."/>
            <person name="Bird N.H."/>
            <person name="Koop B.F."/>
        </authorList>
    </citation>
    <scope>NUCLEOTIDE SEQUENCE</scope>
</reference>
<protein>
    <recommendedName>
        <fullName evidence="2">Rhodanese domain-containing protein</fullName>
    </recommendedName>
</protein>
<dbReference type="PANTHER" id="PTHR44086">
    <property type="entry name" value="THIOSULFATE SULFURTRANSFERASE RDL2, MITOCHONDRIAL-RELATED"/>
    <property type="match status" value="1"/>
</dbReference>
<dbReference type="PANTHER" id="PTHR44086:SF4">
    <property type="entry name" value="THIOSULFATE SULFURTRANSFERASE_RHODANESE-LIKE DOMAIN-CONTAINING PROTEIN 1-RELATED"/>
    <property type="match status" value="1"/>
</dbReference>
<feature type="chain" id="PRO_5044320275" description="Rhodanese domain-containing protein" evidence="1">
    <location>
        <begin position="20"/>
        <end position="160"/>
    </location>
</feature>
<keyword evidence="4" id="KW-1185">Reference proteome</keyword>
<evidence type="ECO:0000259" key="2">
    <source>
        <dbReference type="PROSITE" id="PS50206"/>
    </source>
</evidence>
<organism evidence="3 4">
    <name type="scientific">Esox lucius</name>
    <name type="common">Northern pike</name>
    <dbReference type="NCBI Taxonomy" id="8010"/>
    <lineage>
        <taxon>Eukaryota</taxon>
        <taxon>Metazoa</taxon>
        <taxon>Chordata</taxon>
        <taxon>Craniata</taxon>
        <taxon>Vertebrata</taxon>
        <taxon>Euteleostomi</taxon>
        <taxon>Actinopterygii</taxon>
        <taxon>Neopterygii</taxon>
        <taxon>Teleostei</taxon>
        <taxon>Protacanthopterygii</taxon>
        <taxon>Esociformes</taxon>
        <taxon>Esocidae</taxon>
        <taxon>Esox</taxon>
    </lineage>
</organism>
<evidence type="ECO:0000313" key="3">
    <source>
        <dbReference type="Ensembl" id="ENSELUP00000022433.2"/>
    </source>
</evidence>
<dbReference type="InterPro" id="IPR001763">
    <property type="entry name" value="Rhodanese-like_dom"/>
</dbReference>
<dbReference type="Gene3D" id="3.40.250.10">
    <property type="entry name" value="Rhodanese-like domain"/>
    <property type="match status" value="1"/>
</dbReference>
<accession>A0A3P8Z1W0</accession>
<name>A0A3P8Z1W0_ESOLU</name>
<feature type="signal peptide" evidence="1">
    <location>
        <begin position="1"/>
        <end position="19"/>
    </location>
</feature>
<dbReference type="STRING" id="8010.ENSELUP00000022433"/>
<reference evidence="3" key="2">
    <citation type="submission" date="2020-02" db="EMBL/GenBank/DDBJ databases">
        <title>Esox lucius (northern pike) genome, fEsoLuc1, primary haplotype.</title>
        <authorList>
            <person name="Myers G."/>
            <person name="Karagic N."/>
            <person name="Meyer A."/>
            <person name="Pippel M."/>
            <person name="Reichard M."/>
            <person name="Winkler S."/>
            <person name="Tracey A."/>
            <person name="Sims Y."/>
            <person name="Howe K."/>
            <person name="Rhie A."/>
            <person name="Formenti G."/>
            <person name="Durbin R."/>
            <person name="Fedrigo O."/>
            <person name="Jarvis E.D."/>
        </authorList>
    </citation>
    <scope>NUCLEOTIDE SEQUENCE [LARGE SCALE GENOMIC DNA]</scope>
</reference>
<reference evidence="3" key="3">
    <citation type="submission" date="2025-08" db="UniProtKB">
        <authorList>
            <consortium name="Ensembl"/>
        </authorList>
    </citation>
    <scope>IDENTIFICATION</scope>
</reference>
<dbReference type="Proteomes" id="UP000265140">
    <property type="component" value="Chromosome 7"/>
</dbReference>
<evidence type="ECO:0000256" key="1">
    <source>
        <dbReference type="SAM" id="SignalP"/>
    </source>
</evidence>
<dbReference type="Bgee" id="ENSELUG00000021414">
    <property type="expression patterns" value="Expressed in liver and 14 other cell types or tissues"/>
</dbReference>